<dbReference type="GO" id="GO:0010181">
    <property type="term" value="F:FMN binding"/>
    <property type="evidence" value="ECO:0007669"/>
    <property type="project" value="TreeGrafter"/>
</dbReference>
<dbReference type="Pfam" id="PF03358">
    <property type="entry name" value="FMN_red"/>
    <property type="match status" value="1"/>
</dbReference>
<dbReference type="AlphaFoldDB" id="A0A7K1FSN0"/>
<dbReference type="Gene3D" id="3.40.50.360">
    <property type="match status" value="1"/>
</dbReference>
<dbReference type="GO" id="GO:0016491">
    <property type="term" value="F:oxidoreductase activity"/>
    <property type="evidence" value="ECO:0007669"/>
    <property type="project" value="InterPro"/>
</dbReference>
<dbReference type="PANTHER" id="PTHR30543:SF21">
    <property type="entry name" value="NAD(P)H-DEPENDENT FMN REDUCTASE LOT6"/>
    <property type="match status" value="1"/>
</dbReference>
<organism evidence="2 3">
    <name type="scientific">Nakamurella alba</name>
    <dbReference type="NCBI Taxonomy" id="2665158"/>
    <lineage>
        <taxon>Bacteria</taxon>
        <taxon>Bacillati</taxon>
        <taxon>Actinomycetota</taxon>
        <taxon>Actinomycetes</taxon>
        <taxon>Nakamurellales</taxon>
        <taxon>Nakamurellaceae</taxon>
        <taxon>Nakamurella</taxon>
    </lineage>
</organism>
<reference evidence="2 3" key="1">
    <citation type="submission" date="2019-11" db="EMBL/GenBank/DDBJ databases">
        <authorList>
            <person name="Jiang L.-Q."/>
        </authorList>
    </citation>
    <scope>NUCLEOTIDE SEQUENCE [LARGE SCALE GENOMIC DNA]</scope>
    <source>
        <strain evidence="2 3">YIM 132087</strain>
    </source>
</reference>
<proteinExistence type="predicted"/>
<dbReference type="InterPro" id="IPR050712">
    <property type="entry name" value="NAD(P)H-dep_reductase"/>
</dbReference>
<dbReference type="EMBL" id="WLYK01000013">
    <property type="protein sequence ID" value="MTD17080.1"/>
    <property type="molecule type" value="Genomic_DNA"/>
</dbReference>
<evidence type="ECO:0000313" key="2">
    <source>
        <dbReference type="EMBL" id="MTD17080.1"/>
    </source>
</evidence>
<protein>
    <submittedName>
        <fullName evidence="2">NADPH-dependent oxidoreductase</fullName>
    </submittedName>
</protein>
<dbReference type="InterPro" id="IPR005025">
    <property type="entry name" value="FMN_Rdtase-like_dom"/>
</dbReference>
<feature type="domain" description="NADPH-dependent FMN reductase-like" evidence="1">
    <location>
        <begin position="2"/>
        <end position="138"/>
    </location>
</feature>
<evidence type="ECO:0000259" key="1">
    <source>
        <dbReference type="Pfam" id="PF03358"/>
    </source>
</evidence>
<name>A0A7K1FSN0_9ACTN</name>
<evidence type="ECO:0000313" key="3">
    <source>
        <dbReference type="Proteomes" id="UP000460221"/>
    </source>
</evidence>
<dbReference type="SUPFAM" id="SSF52218">
    <property type="entry name" value="Flavoproteins"/>
    <property type="match status" value="1"/>
</dbReference>
<keyword evidence="3" id="KW-1185">Reference proteome</keyword>
<dbReference type="PANTHER" id="PTHR30543">
    <property type="entry name" value="CHROMATE REDUCTASE"/>
    <property type="match status" value="1"/>
</dbReference>
<dbReference type="GO" id="GO:0005829">
    <property type="term" value="C:cytosol"/>
    <property type="evidence" value="ECO:0007669"/>
    <property type="project" value="TreeGrafter"/>
</dbReference>
<dbReference type="InterPro" id="IPR029039">
    <property type="entry name" value="Flavoprotein-like_sf"/>
</dbReference>
<dbReference type="Proteomes" id="UP000460221">
    <property type="component" value="Unassembled WGS sequence"/>
</dbReference>
<accession>A0A7K1FSN0</accession>
<comment type="caution">
    <text evidence="2">The sequence shown here is derived from an EMBL/GenBank/DDBJ whole genome shotgun (WGS) entry which is preliminary data.</text>
</comment>
<sequence length="182" mass="18759">MVGIGGSVDPGSQSERALHAVLAAAAAKGATTSVFTGSALEFPAYHSNAPTPADARAYIEAVRTADAVVISSPGYHGTVSGLVKNALDYLEDLRTDSRPYLDGRTVGLVAVARGWQAAVNTLTTLRQVTHALRGWPTPFGLTVNSAVTRFDEHGVPDDPGVLSGIDIVAGQLFGPAGPPRAN</sequence>
<gene>
    <name evidence="2" type="ORF">GIS00_24395</name>
</gene>